<gene>
    <name evidence="2" type="ORF">ABDK96_16905</name>
</gene>
<protein>
    <submittedName>
        <fullName evidence="2">Helix-turn-helix domain-containing protein</fullName>
    </submittedName>
</protein>
<dbReference type="CDD" id="cd00090">
    <property type="entry name" value="HTH_ARSR"/>
    <property type="match status" value="1"/>
</dbReference>
<dbReference type="RefSeq" id="WP_313823857.1">
    <property type="nucleotide sequence ID" value="NZ_JBDXMX010000020.1"/>
</dbReference>
<sequence>MDETVELLLHPVRWQIVQQLAQSPLTPRQLGRLLPQVAQATLYRQVQVLVSADLVRVAGEEQVRGAVEKTYALAPLLASPQDTVEGRRRQAMLVFALLQSDVDAGLSTAVANEPLEGLTLTRTLLHMTDEERVMVQDRLAELFTPLLAPRPGTRPHVLGMVVAPQPTTD</sequence>
<evidence type="ECO:0000313" key="2">
    <source>
        <dbReference type="EMBL" id="MEO9249356.1"/>
    </source>
</evidence>
<dbReference type="SMART" id="SM00418">
    <property type="entry name" value="HTH_ARSR"/>
    <property type="match status" value="1"/>
</dbReference>
<organism evidence="2 3">
    <name type="scientific">Citricoccus nitrophenolicus</name>
    <dbReference type="NCBI Taxonomy" id="863575"/>
    <lineage>
        <taxon>Bacteria</taxon>
        <taxon>Bacillati</taxon>
        <taxon>Actinomycetota</taxon>
        <taxon>Actinomycetes</taxon>
        <taxon>Micrococcales</taxon>
        <taxon>Micrococcaceae</taxon>
        <taxon>Citricoccus</taxon>
    </lineage>
</organism>
<accession>A0ABV0IMF9</accession>
<dbReference type="Pfam" id="PF12840">
    <property type="entry name" value="HTH_20"/>
    <property type="match status" value="1"/>
</dbReference>
<dbReference type="Gene3D" id="1.10.10.10">
    <property type="entry name" value="Winged helix-like DNA-binding domain superfamily/Winged helix DNA-binding domain"/>
    <property type="match status" value="1"/>
</dbReference>
<dbReference type="InterPro" id="IPR011991">
    <property type="entry name" value="ArsR-like_HTH"/>
</dbReference>
<dbReference type="EMBL" id="JBDXMX010000020">
    <property type="protein sequence ID" value="MEO9249356.1"/>
    <property type="molecule type" value="Genomic_DNA"/>
</dbReference>
<keyword evidence="3" id="KW-1185">Reference proteome</keyword>
<evidence type="ECO:0000259" key="1">
    <source>
        <dbReference type="SMART" id="SM00418"/>
    </source>
</evidence>
<dbReference type="InterPro" id="IPR001845">
    <property type="entry name" value="HTH_ArsR_DNA-bd_dom"/>
</dbReference>
<dbReference type="SUPFAM" id="SSF46785">
    <property type="entry name" value="Winged helix' DNA-binding domain"/>
    <property type="match status" value="1"/>
</dbReference>
<evidence type="ECO:0000313" key="3">
    <source>
        <dbReference type="Proteomes" id="UP001484097"/>
    </source>
</evidence>
<proteinExistence type="predicted"/>
<comment type="caution">
    <text evidence="2">The sequence shown here is derived from an EMBL/GenBank/DDBJ whole genome shotgun (WGS) entry which is preliminary data.</text>
</comment>
<name>A0ABV0IMF9_9MICC</name>
<feature type="domain" description="HTH arsR-type" evidence="1">
    <location>
        <begin position="3"/>
        <end position="85"/>
    </location>
</feature>
<reference evidence="2 3" key="1">
    <citation type="submission" date="2024-05" db="EMBL/GenBank/DDBJ databases">
        <authorList>
            <person name="Yi C."/>
        </authorList>
    </citation>
    <scope>NUCLEOTIDE SEQUENCE [LARGE SCALE GENOMIC DNA]</scope>
    <source>
        <strain evidence="2 3">XS13</strain>
    </source>
</reference>
<dbReference type="InterPro" id="IPR036388">
    <property type="entry name" value="WH-like_DNA-bd_sf"/>
</dbReference>
<dbReference type="Proteomes" id="UP001484097">
    <property type="component" value="Unassembled WGS sequence"/>
</dbReference>
<dbReference type="InterPro" id="IPR036390">
    <property type="entry name" value="WH_DNA-bd_sf"/>
</dbReference>